<keyword evidence="4 6" id="KW-0175">Coiled coil</keyword>
<dbReference type="GO" id="GO:0016887">
    <property type="term" value="F:ATP hydrolysis activity"/>
    <property type="evidence" value="ECO:0007669"/>
    <property type="project" value="InterPro"/>
</dbReference>
<dbReference type="FunFam" id="3.40.50.300:FF:000984">
    <property type="entry name" value="Chromosome partition protein Smc"/>
    <property type="match status" value="1"/>
</dbReference>
<dbReference type="OrthoDB" id="9808768at2"/>
<gene>
    <name evidence="6 9" type="primary">smc</name>
    <name evidence="9" type="ORF">DBY38_07195</name>
    <name evidence="10" type="ORF">SAMN04487885_101258</name>
</gene>
<dbReference type="AlphaFoldDB" id="A0A1I2JA69"/>
<dbReference type="SUPFAM" id="SSF52540">
    <property type="entry name" value="P-loop containing nucleoside triphosphate hydrolases"/>
    <property type="match status" value="1"/>
</dbReference>
<comment type="function">
    <text evidence="6">Required for chromosome condensation and partitioning.</text>
</comment>
<keyword evidence="11" id="KW-1185">Reference proteome</keyword>
<dbReference type="GO" id="GO:0005524">
    <property type="term" value="F:ATP binding"/>
    <property type="evidence" value="ECO:0007669"/>
    <property type="project" value="UniProtKB-UniRule"/>
</dbReference>
<dbReference type="HAMAP" id="MF_01894">
    <property type="entry name" value="Smc_prok"/>
    <property type="match status" value="1"/>
</dbReference>
<dbReference type="NCBIfam" id="TIGR02168">
    <property type="entry name" value="SMC_prok_B"/>
    <property type="match status" value="1"/>
</dbReference>
<reference evidence="9 12" key="2">
    <citation type="submission" date="2018-03" db="EMBL/GenBank/DDBJ databases">
        <title>The uncultured portion of the human microbiome is neutrally assembled.</title>
        <authorList>
            <person name="Jeraldo P."/>
            <person name="Boardman L."/>
            <person name="White B.A."/>
            <person name="Nelson H."/>
            <person name="Goldenfeld N."/>
            <person name="Chia N."/>
        </authorList>
    </citation>
    <scope>NUCLEOTIDE SEQUENCE [LARGE SCALE GENOMIC DNA]</scope>
    <source>
        <strain evidence="9">CIM:MAG 903</strain>
    </source>
</reference>
<dbReference type="Gene3D" id="1.20.1060.20">
    <property type="match status" value="1"/>
</dbReference>
<dbReference type="EMBL" id="FOOE01000001">
    <property type="protein sequence ID" value="SFF51199.1"/>
    <property type="molecule type" value="Genomic_DNA"/>
</dbReference>
<dbReference type="PANTHER" id="PTHR43977">
    <property type="entry name" value="STRUCTURAL MAINTENANCE OF CHROMOSOMES PROTEIN 3"/>
    <property type="match status" value="1"/>
</dbReference>
<dbReference type="InterPro" id="IPR003395">
    <property type="entry name" value="RecF/RecN/SMC_N"/>
</dbReference>
<dbReference type="InterPro" id="IPR036277">
    <property type="entry name" value="SMC_hinge_sf"/>
</dbReference>
<dbReference type="GO" id="GO:0003677">
    <property type="term" value="F:DNA binding"/>
    <property type="evidence" value="ECO:0007669"/>
    <property type="project" value="UniProtKB-UniRule"/>
</dbReference>
<accession>A0A1I2JA69</accession>
<dbReference type="Pfam" id="PF02463">
    <property type="entry name" value="SMC_N"/>
    <property type="match status" value="1"/>
</dbReference>
<feature type="coiled-coil region" evidence="6">
    <location>
        <begin position="458"/>
        <end position="492"/>
    </location>
</feature>
<comment type="subcellular location">
    <subcellularLocation>
        <location evidence="6">Cytoplasm</location>
    </subcellularLocation>
</comment>
<evidence type="ECO:0000256" key="4">
    <source>
        <dbReference type="ARBA" id="ARBA00023054"/>
    </source>
</evidence>
<dbReference type="Proteomes" id="UP000182135">
    <property type="component" value="Unassembled WGS sequence"/>
</dbReference>
<feature type="coiled-coil region" evidence="6">
    <location>
        <begin position="874"/>
        <end position="968"/>
    </location>
</feature>
<dbReference type="SUPFAM" id="SSF75553">
    <property type="entry name" value="Smc hinge domain"/>
    <property type="match status" value="1"/>
</dbReference>
<evidence type="ECO:0000313" key="9">
    <source>
        <dbReference type="EMBL" id="PWL53509.1"/>
    </source>
</evidence>
<evidence type="ECO:0000259" key="8">
    <source>
        <dbReference type="SMART" id="SM00968"/>
    </source>
</evidence>
<evidence type="ECO:0000256" key="3">
    <source>
        <dbReference type="ARBA" id="ARBA00022840"/>
    </source>
</evidence>
<name>A0A1I2JA69_9CLOT</name>
<keyword evidence="3 6" id="KW-0067">ATP-binding</keyword>
<dbReference type="GeneID" id="90544634"/>
<proteinExistence type="inferred from homology"/>
<evidence type="ECO:0000256" key="6">
    <source>
        <dbReference type="HAMAP-Rule" id="MF_01894"/>
    </source>
</evidence>
<evidence type="ECO:0000256" key="5">
    <source>
        <dbReference type="ARBA" id="ARBA00023125"/>
    </source>
</evidence>
<dbReference type="GO" id="GO:0006260">
    <property type="term" value="P:DNA replication"/>
    <property type="evidence" value="ECO:0007669"/>
    <property type="project" value="UniProtKB-UniRule"/>
</dbReference>
<dbReference type="CDD" id="cd03278">
    <property type="entry name" value="ABC_SMC_barmotin"/>
    <property type="match status" value="2"/>
</dbReference>
<dbReference type="InterPro" id="IPR024704">
    <property type="entry name" value="SMC"/>
</dbReference>
<comment type="domain">
    <text evidence="6">Contains large globular domains required for ATP hydrolysis at each terminus and a third globular domain forming a flexible hinge near the middle of the molecule. These domains are separated by coiled-coil structures.</text>
</comment>
<reference evidence="10 11" key="1">
    <citation type="submission" date="2016-10" db="EMBL/GenBank/DDBJ databases">
        <authorList>
            <person name="de Groot N.N."/>
        </authorList>
    </citation>
    <scope>NUCLEOTIDE SEQUENCE [LARGE SCALE GENOMIC DNA]</scope>
    <source>
        <strain evidence="10 11">NLAE-zl-G419</strain>
    </source>
</reference>
<sequence>MFLKSIEIRGFKSFADKTELSFKKGVTAVVGPNGSGKSNISDAIRWVLGEQSVKTLRGGKMEDVIFAGTQFRKPVGLAQVSLTLDNSEGELPIDYSDVTISRRLYRNGDSEYLINNNSCRLKDVQELFMDTGIGKEGYSIIGQGKIDAILSGKPDERRALLEEAAGIVKFKTRKLESEKKLQSTEQNLVRLNDILVGMEERIEPLEIDSIKAKEFLELSNEQKGLEISLIIHSIAKLNEKIREYENELHKSDGIKNDLAREREDLKKSLQEINSQLEEEENSFSEEKNRFYNYKEIIQKLQGEIVVLEERINNAENSLAKNEIEIGIINKKINDIKEIKDAEILELESLIKEKKEYESQIYDLEKKIYDFNSENLVIEENNKNFRALSIEILRNIATCNNEKTSLKSDIDNLEGKVFSLNEQSSNYKNNININKTTALLLEEENHKAYCDINLMNEKIKENKKTKNILLNEINKMEASLKIQSAQINKFEANHNMLMNLEKDYEGYNKSVKSLMHHIDENKINYAKGKVFVLGEIIEVEKKFEVAIDIALGAAVSNIITSDEVMAKNLITYLKEKNLGRATFLPLSIIQGKKLNLNTNITSSKGFLGIASDIIMYDKKYEKAVTSILGRTIICDTMTNALNIAKYTNHSYKIVTLDGEVINPGGSMTGGSIYKKATNVIGRKREIKELEEKIQALFKEQDSLEKSLNNKKLQFKSLDDEFLNLRDEIHHKNIEVTKIQERMLALNSENKKLEDNIITSERETGLIEKKILDLKFKLEEKNKELQDLEESEEKNKENIKVSELKREELTKNLESQKETFTKLKIEKAQLDEVILSKEANTQRNSRDLKEAVNKSRELQKEMSEGNSIKSESLSLIDKKKAEIVGYEDKIKELEADFETYEKKRIVLKENITKFNSQLEDINSLIRKNEEEINKLGINKAKYEIEMQGYLTKLNEDMNLTLAEAEDLAEKDIDVQVTKSRISTLKGKISSLGNVNLGAIEEYKEVSAKYEFMCIQREDLEKSKKELLNVIDEMTSKMKEMFNENFQKLREYFSETFKELFKGGRADLILGEGDELSANIEINVEPPGKKLQNINLMSGGEKVLSAIALLFAILKMKPTPFCILDEIEAALDDANVFRYASFLKEFSSNIQFIVITHRKGTMEASDVLYGVTMEEKGVSKIISVDLSA</sequence>
<dbReference type="STRING" id="1529.SAMN04487885_101258"/>
<feature type="region of interest" description="Disordered" evidence="7">
    <location>
        <begin position="842"/>
        <end position="862"/>
    </location>
</feature>
<dbReference type="PIRSF" id="PIRSF005719">
    <property type="entry name" value="SMC"/>
    <property type="match status" value="1"/>
</dbReference>
<feature type="coiled-coil region" evidence="6">
    <location>
        <begin position="1014"/>
        <end position="1041"/>
    </location>
</feature>
<organism evidence="10 11">
    <name type="scientific">Clostridium cadaveris</name>
    <dbReference type="NCBI Taxonomy" id="1529"/>
    <lineage>
        <taxon>Bacteria</taxon>
        <taxon>Bacillati</taxon>
        <taxon>Bacillota</taxon>
        <taxon>Clostridia</taxon>
        <taxon>Eubacteriales</taxon>
        <taxon>Clostridiaceae</taxon>
        <taxon>Clostridium</taxon>
    </lineage>
</organism>
<dbReference type="SMART" id="SM00968">
    <property type="entry name" value="SMC_hinge"/>
    <property type="match status" value="1"/>
</dbReference>
<keyword evidence="2 6" id="KW-0547">Nucleotide-binding</keyword>
<feature type="coiled-coil region" evidence="6">
    <location>
        <begin position="227"/>
        <end position="366"/>
    </location>
</feature>
<dbReference type="RefSeq" id="WP_027638135.1">
    <property type="nucleotide sequence ID" value="NZ_BAAACD010000019.1"/>
</dbReference>
<evidence type="ECO:0000256" key="7">
    <source>
        <dbReference type="SAM" id="MobiDB-lite"/>
    </source>
</evidence>
<feature type="coiled-coil region" evidence="6">
    <location>
        <begin position="395"/>
        <end position="429"/>
    </location>
</feature>
<evidence type="ECO:0000313" key="11">
    <source>
        <dbReference type="Proteomes" id="UP000182135"/>
    </source>
</evidence>
<protein>
    <recommendedName>
        <fullName evidence="6">Chromosome partition protein Smc</fullName>
    </recommendedName>
</protein>
<dbReference type="GO" id="GO:0005694">
    <property type="term" value="C:chromosome"/>
    <property type="evidence" value="ECO:0007669"/>
    <property type="project" value="InterPro"/>
</dbReference>
<comment type="subunit">
    <text evidence="6">Homodimer.</text>
</comment>
<dbReference type="Gene3D" id="3.40.50.300">
    <property type="entry name" value="P-loop containing nucleotide triphosphate hydrolases"/>
    <property type="match status" value="2"/>
</dbReference>
<keyword evidence="5 6" id="KW-0238">DNA-binding</keyword>
<dbReference type="eggNOG" id="COG1196">
    <property type="taxonomic scope" value="Bacteria"/>
</dbReference>
<dbReference type="EMBL" id="QAMZ01000036">
    <property type="protein sequence ID" value="PWL53509.1"/>
    <property type="molecule type" value="Genomic_DNA"/>
</dbReference>
<dbReference type="Gene3D" id="3.30.70.1620">
    <property type="match status" value="1"/>
</dbReference>
<dbReference type="GO" id="GO:0007062">
    <property type="term" value="P:sister chromatid cohesion"/>
    <property type="evidence" value="ECO:0007669"/>
    <property type="project" value="InterPro"/>
</dbReference>
<feature type="coiled-coil region" evidence="6">
    <location>
        <begin position="174"/>
        <end position="201"/>
    </location>
</feature>
<evidence type="ECO:0000313" key="10">
    <source>
        <dbReference type="EMBL" id="SFF51199.1"/>
    </source>
</evidence>
<evidence type="ECO:0000256" key="2">
    <source>
        <dbReference type="ARBA" id="ARBA00022741"/>
    </source>
</evidence>
<dbReference type="InterPro" id="IPR011890">
    <property type="entry name" value="SMC_prok"/>
</dbReference>
<keyword evidence="1 6" id="KW-0963">Cytoplasm</keyword>
<dbReference type="GO" id="GO:0007059">
    <property type="term" value="P:chromosome segregation"/>
    <property type="evidence" value="ECO:0007669"/>
    <property type="project" value="UniProtKB-UniRule"/>
</dbReference>
<dbReference type="InterPro" id="IPR010935">
    <property type="entry name" value="SMC_hinge"/>
</dbReference>
<evidence type="ECO:0000313" key="12">
    <source>
        <dbReference type="Proteomes" id="UP000246114"/>
    </source>
</evidence>
<feature type="binding site" evidence="6">
    <location>
        <begin position="32"/>
        <end position="39"/>
    </location>
    <ligand>
        <name>ATP</name>
        <dbReference type="ChEBI" id="CHEBI:30616"/>
    </ligand>
</feature>
<dbReference type="InterPro" id="IPR027417">
    <property type="entry name" value="P-loop_NTPase"/>
</dbReference>
<evidence type="ECO:0000256" key="1">
    <source>
        <dbReference type="ARBA" id="ARBA00022490"/>
    </source>
</evidence>
<feature type="coiled-coil region" evidence="6">
    <location>
        <begin position="678"/>
        <end position="824"/>
    </location>
</feature>
<feature type="compositionally biased region" description="Basic and acidic residues" evidence="7">
    <location>
        <begin position="842"/>
        <end position="861"/>
    </location>
</feature>
<feature type="domain" description="SMC hinge" evidence="8">
    <location>
        <begin position="526"/>
        <end position="643"/>
    </location>
</feature>
<dbReference type="GO" id="GO:0005737">
    <property type="term" value="C:cytoplasm"/>
    <property type="evidence" value="ECO:0007669"/>
    <property type="project" value="UniProtKB-SubCell"/>
</dbReference>
<dbReference type="Pfam" id="PF06470">
    <property type="entry name" value="SMC_hinge"/>
    <property type="match status" value="1"/>
</dbReference>
<comment type="similarity">
    <text evidence="6">Belongs to the SMC family.</text>
</comment>
<dbReference type="GO" id="GO:0030261">
    <property type="term" value="P:chromosome condensation"/>
    <property type="evidence" value="ECO:0007669"/>
    <property type="project" value="InterPro"/>
</dbReference>
<dbReference type="Proteomes" id="UP000246114">
    <property type="component" value="Unassembled WGS sequence"/>
</dbReference>